<dbReference type="InterPro" id="IPR009465">
    <property type="entry name" value="Spondin_N"/>
</dbReference>
<gene>
    <name evidence="3" type="ORF">D7032_02415</name>
</gene>
<reference evidence="3" key="1">
    <citation type="submission" date="2018-09" db="EMBL/GenBank/DDBJ databases">
        <title>Genome sequencing and analysis.</title>
        <authorList>
            <person name="Huang Y.-T."/>
        </authorList>
    </citation>
    <scope>NUCLEOTIDE SEQUENCE</scope>
    <source>
        <strain evidence="3">HIDE</strain>
    </source>
</reference>
<accession>A0A7T8E9D3</accession>
<dbReference type="NCBIfam" id="NF038123">
    <property type="entry name" value="NF038123_dom"/>
    <property type="match status" value="1"/>
</dbReference>
<evidence type="ECO:0000313" key="3">
    <source>
        <dbReference type="EMBL" id="QQO82201.1"/>
    </source>
</evidence>
<proteinExistence type="predicted"/>
<feature type="domain" description="Spondin" evidence="2">
    <location>
        <begin position="73"/>
        <end position="182"/>
    </location>
</feature>
<dbReference type="AlphaFoldDB" id="A0A7T8E9D3"/>
<dbReference type="RefSeq" id="WP_208192732.1">
    <property type="nucleotide sequence ID" value="NZ_CP032664.1"/>
</dbReference>
<evidence type="ECO:0000256" key="1">
    <source>
        <dbReference type="SAM" id="MobiDB-lite"/>
    </source>
</evidence>
<dbReference type="InterPro" id="IPR038678">
    <property type="entry name" value="Spondin_N_sf"/>
</dbReference>
<organism evidence="3">
    <name type="scientific">Shewanella algae</name>
    <dbReference type="NCBI Taxonomy" id="38313"/>
    <lineage>
        <taxon>Bacteria</taxon>
        <taxon>Pseudomonadati</taxon>
        <taxon>Pseudomonadota</taxon>
        <taxon>Gammaproteobacteria</taxon>
        <taxon>Alteromonadales</taxon>
        <taxon>Shewanellaceae</taxon>
        <taxon>Shewanella</taxon>
    </lineage>
</organism>
<sequence length="247" mass="26117">MNTTSPREPTQARVFALSLVLILALVMLTACSDNDHPGTPPQPPEPEPATSKFDIRVTNLTANQPLSPIALLTTDKELQLWQNGSPASLALERLAEGGDNSELANISGVHTLMSAEAPLAPGMTQDFSLNLTSEENMTLALVTMLVNTNDAFSGIQQVDLSNLAANESLQLLAPAYDAGTEANSETKGSIPGPADGGEGFNSARDDVDRVHIHPGIISADDGLADSVLAPSHRFDNPVLKIVIYRKS</sequence>
<dbReference type="Gene3D" id="2.60.40.2130">
    <property type="entry name" value="F-spondin domain"/>
    <property type="match status" value="1"/>
</dbReference>
<feature type="region of interest" description="Disordered" evidence="1">
    <location>
        <begin position="180"/>
        <end position="204"/>
    </location>
</feature>
<dbReference type="PROSITE" id="PS51257">
    <property type="entry name" value="PROKAR_LIPOPROTEIN"/>
    <property type="match status" value="1"/>
</dbReference>
<protein>
    <recommendedName>
        <fullName evidence="2">Spondin domain-containing protein</fullName>
    </recommendedName>
</protein>
<dbReference type="Pfam" id="PF06468">
    <property type="entry name" value="Spond_N"/>
    <property type="match status" value="1"/>
</dbReference>
<dbReference type="EMBL" id="CP032664">
    <property type="protein sequence ID" value="QQO82201.1"/>
    <property type="molecule type" value="Genomic_DNA"/>
</dbReference>
<name>A0A7T8E9D3_9GAMM</name>
<evidence type="ECO:0000259" key="2">
    <source>
        <dbReference type="Pfam" id="PF06468"/>
    </source>
</evidence>